<protein>
    <submittedName>
        <fullName evidence="1">Uncharacterized protein</fullName>
    </submittedName>
</protein>
<dbReference type="AlphaFoldDB" id="A0AA42IHZ4"/>
<evidence type="ECO:0000313" key="2">
    <source>
        <dbReference type="Proteomes" id="UP001161137"/>
    </source>
</evidence>
<proteinExistence type="predicted"/>
<gene>
    <name evidence="1" type="ORF">N5D41_00210</name>
</gene>
<organism evidence="1 2">
    <name type="scientific">Ectopseudomonas toyotomiensis</name>
    <dbReference type="NCBI Taxonomy" id="554344"/>
    <lineage>
        <taxon>Bacteria</taxon>
        <taxon>Pseudomonadati</taxon>
        <taxon>Pseudomonadota</taxon>
        <taxon>Gammaproteobacteria</taxon>
        <taxon>Pseudomonadales</taxon>
        <taxon>Pseudomonadaceae</taxon>
        <taxon>Ectopseudomonas</taxon>
    </lineage>
</organism>
<dbReference type="RefSeq" id="WP_279835201.1">
    <property type="nucleotide sequence ID" value="NZ_JAOCDH010000001.1"/>
</dbReference>
<dbReference type="EMBL" id="JAOCDH010000001">
    <property type="protein sequence ID" value="MDH0699909.1"/>
    <property type="molecule type" value="Genomic_DNA"/>
</dbReference>
<sequence length="567" mass="59696">MANRLVKPPRITQTAEVKHVPFRPAYCISTTVRSSSGRSSGYKNSGTPGLPLNFTGPYMVATAQASPIVFAGGAYAGSVGKGGGDTSLTSSTSTTCFPARPEVKGEPARLVVSLEPGWNASASSRQRLAGDFVFSFDVCLHPIGVVIGVAPANQDTLFATAEHAFYLRGEQISVIESGEVVANCPFSSSDGMRLSISRVGQAVVYSAQGWAYVSLNASIGDKVGDALLYSAGDYVDNPVISVAIPARAVGKVGTRSLVRETASARGRAGFTGKMRKVRGDIGIRGSASAVLDTAARAVGRVGFSGTARPSTNEGLATLPGLQVFASDRAIGVGNMAMPRPAVSGDAGFALPDVAVGALGIPAPMISGIMLVGSAGSGDVRLPALEVIGADYPYGIGRVQLPVIEVGGRERVYDPDGEYMLELVYLQTQLGTDNVAYVAWRERVGVGFDLIVSVFVEDLIYESLIVGDKMSQSQIMYEVLRSAVSIYNSGSLVDDVVLQYATNLVTGAASRYENFEFTGFFNDGLDSYWGFAARCSALVSSARWLSRWQVSASSTHQMARSTSRCLRN</sequence>
<reference evidence="1" key="1">
    <citation type="submission" date="2022-09" db="EMBL/GenBank/DDBJ databases">
        <title>Intensive care unit water sources are persistently colonized with multi-drug resistant bacteria and are the site of extensive horizontal gene transfer of antibiotic resistance genes.</title>
        <authorList>
            <person name="Diorio-Toth L."/>
        </authorList>
    </citation>
    <scope>NUCLEOTIDE SEQUENCE</scope>
    <source>
        <strain evidence="1">GD03863</strain>
    </source>
</reference>
<evidence type="ECO:0000313" key="1">
    <source>
        <dbReference type="EMBL" id="MDH0699909.1"/>
    </source>
</evidence>
<accession>A0AA42IHZ4</accession>
<dbReference type="Proteomes" id="UP001161137">
    <property type="component" value="Unassembled WGS sequence"/>
</dbReference>
<comment type="caution">
    <text evidence="1">The sequence shown here is derived from an EMBL/GenBank/DDBJ whole genome shotgun (WGS) entry which is preliminary data.</text>
</comment>
<name>A0AA42IHZ4_9GAMM</name>